<dbReference type="InterPro" id="IPR042013">
    <property type="entry name" value="PHF7/G2E3_ePHD"/>
</dbReference>
<dbReference type="SMART" id="SM00184">
    <property type="entry name" value="RING"/>
    <property type="match status" value="1"/>
</dbReference>
<dbReference type="Pfam" id="PF13771">
    <property type="entry name" value="zf-HC5HC2H"/>
    <property type="match status" value="1"/>
</dbReference>
<dbReference type="InterPro" id="IPR001841">
    <property type="entry name" value="Znf_RING"/>
</dbReference>
<dbReference type="InterPro" id="IPR013083">
    <property type="entry name" value="Znf_RING/FYVE/PHD"/>
</dbReference>
<reference evidence="12" key="1">
    <citation type="submission" date="2019-08" db="EMBL/GenBank/DDBJ databases">
        <title>Three high-quality genomes provides insights into domestication of ducks.</title>
        <authorList>
            <person name="Hou Z.C."/>
            <person name="Zhu F."/>
            <person name="Yin Z.T."/>
            <person name="Zhang F."/>
        </authorList>
    </citation>
    <scope>NUCLEOTIDE SEQUENCE [LARGE SCALE GENOMIC DNA]</scope>
</reference>
<comment type="pathway">
    <text evidence="2">Protein modification; protein ubiquitination.</text>
</comment>
<keyword evidence="4" id="KW-0479">Metal-binding</keyword>
<dbReference type="SUPFAM" id="SSF57850">
    <property type="entry name" value="RING/U-box"/>
    <property type="match status" value="1"/>
</dbReference>
<evidence type="ECO:0000256" key="3">
    <source>
        <dbReference type="ARBA" id="ARBA00022679"/>
    </source>
</evidence>
<dbReference type="CDD" id="cd16448">
    <property type="entry name" value="RING-H2"/>
    <property type="match status" value="1"/>
</dbReference>
<reference evidence="12" key="2">
    <citation type="submission" date="2025-08" db="UniProtKB">
        <authorList>
            <consortium name="Ensembl"/>
        </authorList>
    </citation>
    <scope>IDENTIFICATION</scope>
</reference>
<reference evidence="12" key="3">
    <citation type="submission" date="2025-09" db="UniProtKB">
        <authorList>
            <consortium name="Ensembl"/>
        </authorList>
    </citation>
    <scope>IDENTIFICATION</scope>
</reference>
<dbReference type="GO" id="GO:0008270">
    <property type="term" value="F:zinc ion binding"/>
    <property type="evidence" value="ECO:0007669"/>
    <property type="project" value="UniProtKB-KW"/>
</dbReference>
<evidence type="ECO:0000256" key="9">
    <source>
        <dbReference type="PROSITE-ProRule" id="PRU00175"/>
    </source>
</evidence>
<keyword evidence="5 9" id="KW-0863">Zinc-finger</keyword>
<feature type="domain" description="RING-type" evidence="10">
    <location>
        <begin position="144"/>
        <end position="193"/>
    </location>
</feature>
<evidence type="ECO:0000256" key="1">
    <source>
        <dbReference type="ARBA" id="ARBA00004123"/>
    </source>
</evidence>
<accession>A0A8B9TCD4</accession>
<evidence type="ECO:0000256" key="8">
    <source>
        <dbReference type="ARBA" id="ARBA00023242"/>
    </source>
</evidence>
<evidence type="ECO:0008006" key="14">
    <source>
        <dbReference type="Google" id="ProtNLM"/>
    </source>
</evidence>
<proteinExistence type="predicted"/>
<evidence type="ECO:0000256" key="4">
    <source>
        <dbReference type="ARBA" id="ARBA00022723"/>
    </source>
</evidence>
<evidence type="ECO:0000256" key="7">
    <source>
        <dbReference type="ARBA" id="ARBA00022833"/>
    </source>
</evidence>
<organism evidence="12 13">
    <name type="scientific">Anas platyrhynchos</name>
    <name type="common">Mallard</name>
    <name type="synonym">Anas boschas</name>
    <dbReference type="NCBI Taxonomy" id="8839"/>
    <lineage>
        <taxon>Eukaryota</taxon>
        <taxon>Metazoa</taxon>
        <taxon>Chordata</taxon>
        <taxon>Craniata</taxon>
        <taxon>Vertebrata</taxon>
        <taxon>Euteleostomi</taxon>
        <taxon>Archelosauria</taxon>
        <taxon>Archosauria</taxon>
        <taxon>Dinosauria</taxon>
        <taxon>Saurischia</taxon>
        <taxon>Theropoda</taxon>
        <taxon>Coelurosauria</taxon>
        <taxon>Aves</taxon>
        <taxon>Neognathae</taxon>
        <taxon>Galloanserae</taxon>
        <taxon>Anseriformes</taxon>
        <taxon>Anatidae</taxon>
        <taxon>Anatinae</taxon>
        <taxon>Anas</taxon>
    </lineage>
</organism>
<comment type="subcellular location">
    <subcellularLocation>
        <location evidence="1">Nucleus</location>
    </subcellularLocation>
</comment>
<evidence type="ECO:0000256" key="2">
    <source>
        <dbReference type="ARBA" id="ARBA00004906"/>
    </source>
</evidence>
<dbReference type="Gene3D" id="3.30.40.10">
    <property type="entry name" value="Zinc/RING finger domain, C3HC4 (zinc finger)"/>
    <property type="match status" value="3"/>
</dbReference>
<dbReference type="SMART" id="SM00249">
    <property type="entry name" value="PHD"/>
    <property type="match status" value="3"/>
</dbReference>
<dbReference type="InterPro" id="IPR001965">
    <property type="entry name" value="Znf_PHD"/>
</dbReference>
<dbReference type="Pfam" id="PF26054">
    <property type="entry name" value="PHD_G2E3"/>
    <property type="match status" value="1"/>
</dbReference>
<dbReference type="PANTHER" id="PTHR12420">
    <property type="entry name" value="PHD FINGER PROTEIN"/>
    <property type="match status" value="1"/>
</dbReference>
<dbReference type="Proteomes" id="UP000694400">
    <property type="component" value="Chromosome 9"/>
</dbReference>
<dbReference type="InterPro" id="IPR059102">
    <property type="entry name" value="PHD_PHF7/G2E3-like"/>
</dbReference>
<name>A0A8B9TCD4_ANAPL</name>
<dbReference type="InterPro" id="IPR034732">
    <property type="entry name" value="EPHD"/>
</dbReference>
<dbReference type="AlphaFoldDB" id="A0A8B9TCD4"/>
<protein>
    <recommendedName>
        <fullName evidence="14">PHD finger protein 7</fullName>
    </recommendedName>
</protein>
<evidence type="ECO:0000259" key="11">
    <source>
        <dbReference type="PROSITE" id="PS51805"/>
    </source>
</evidence>
<dbReference type="InterPro" id="IPR011011">
    <property type="entry name" value="Znf_FYVE_PHD"/>
</dbReference>
<dbReference type="InterPro" id="IPR051188">
    <property type="entry name" value="PHD-type_Zinc_Finger"/>
</dbReference>
<keyword evidence="8" id="KW-0539">Nucleus</keyword>
<evidence type="ECO:0000259" key="10">
    <source>
        <dbReference type="PROSITE" id="PS50089"/>
    </source>
</evidence>
<feature type="domain" description="PHD-type" evidence="11">
    <location>
        <begin position="11"/>
        <end position="129"/>
    </location>
</feature>
<evidence type="ECO:0000256" key="5">
    <source>
        <dbReference type="ARBA" id="ARBA00022771"/>
    </source>
</evidence>
<keyword evidence="7" id="KW-0862">Zinc</keyword>
<evidence type="ECO:0000256" key="6">
    <source>
        <dbReference type="ARBA" id="ARBA00022786"/>
    </source>
</evidence>
<dbReference type="CDD" id="cd15669">
    <property type="entry name" value="ePHD_PHF7_G2E3_like"/>
    <property type="match status" value="1"/>
</dbReference>
<dbReference type="PROSITE" id="PS50089">
    <property type="entry name" value="ZF_RING_2"/>
    <property type="match status" value="1"/>
</dbReference>
<keyword evidence="6" id="KW-0833">Ubl conjugation pathway</keyword>
<sequence>MLSSMAAALPPPECVLCHRSDTSLDGCGPMLQVDGVCAHVHCLVSSPRLPGLYQRGAEGEGIFGFLCADIRRVAGRAARKRCCVCRKKGATVACWQKRCSRRFHLPCSSQRGCISQFFGDYSSFCWEHRPQQSVETLQEGHTTCIICMEVVEDSLSYTTMVCPSCKHAWFHRGCIQGQALRAGLRHFACPHCRDRERFLPEMLHMGIRVPNKCEEEPALPQLYGRCDARQCLYRGGREQPWQLLLCSSCAASGTHRRCSGLGDTTQQWECAGCAGPGTGTGKGHGVLRLGAPEPSVPSAGQAGWAHPLTFLPPLAAPSSSPSPPERRAGRGRVTVCCGSLCAFAWTNKVVLVFCLYDYRFLDTQTKT</sequence>
<dbReference type="Ensembl" id="ENSAPLT00020020952.1">
    <property type="protein sequence ID" value="ENSAPLP00020019381.1"/>
    <property type="gene ID" value="ENSAPLG00020013762.1"/>
</dbReference>
<dbReference type="SUPFAM" id="SSF57903">
    <property type="entry name" value="FYVE/PHD zinc finger"/>
    <property type="match status" value="1"/>
</dbReference>
<evidence type="ECO:0000313" key="12">
    <source>
        <dbReference type="Ensembl" id="ENSAPLP00020019381.1"/>
    </source>
</evidence>
<dbReference type="PANTHER" id="PTHR12420:SF47">
    <property type="entry name" value="PHD FINGER PROTEIN 7"/>
    <property type="match status" value="1"/>
</dbReference>
<dbReference type="PROSITE" id="PS51805">
    <property type="entry name" value="EPHD"/>
    <property type="match status" value="1"/>
</dbReference>
<evidence type="ECO:0000313" key="13">
    <source>
        <dbReference type="Proteomes" id="UP000694400"/>
    </source>
</evidence>
<keyword evidence="3" id="KW-0808">Transferase</keyword>
<dbReference type="GO" id="GO:0005634">
    <property type="term" value="C:nucleus"/>
    <property type="evidence" value="ECO:0007669"/>
    <property type="project" value="TreeGrafter"/>
</dbReference>